<proteinExistence type="predicted"/>
<dbReference type="AlphaFoldDB" id="A0A7U4TI98"/>
<dbReference type="InterPro" id="IPR052732">
    <property type="entry name" value="Cell-binding_unc_protein"/>
</dbReference>
<dbReference type="PANTHER" id="PTHR43883">
    <property type="entry name" value="SLR0207 PROTEIN"/>
    <property type="match status" value="1"/>
</dbReference>
<dbReference type="InterPro" id="IPR011009">
    <property type="entry name" value="Kinase-like_dom_sf"/>
</dbReference>
<accession>A0A7U4TI98</accession>
<dbReference type="Gene3D" id="3.40.50.300">
    <property type="entry name" value="P-loop containing nucleotide triphosphate hydrolases"/>
    <property type="match status" value="1"/>
</dbReference>
<dbReference type="OrthoDB" id="9810277at2"/>
<dbReference type="EMBL" id="CP013015">
    <property type="protein sequence ID" value="AMM41131.1"/>
    <property type="molecule type" value="Genomic_DNA"/>
</dbReference>
<dbReference type="InterPro" id="IPR027417">
    <property type="entry name" value="P-loop_NTPase"/>
</dbReference>
<dbReference type="Pfam" id="PF13671">
    <property type="entry name" value="AAA_33"/>
    <property type="match status" value="1"/>
</dbReference>
<dbReference type="PANTHER" id="PTHR43883:SF1">
    <property type="entry name" value="GLUCONOKINASE"/>
    <property type="match status" value="1"/>
</dbReference>
<evidence type="ECO:0000313" key="2">
    <source>
        <dbReference type="Proteomes" id="UP000070560"/>
    </source>
</evidence>
<dbReference type="SUPFAM" id="SSF56112">
    <property type="entry name" value="Protein kinase-like (PK-like)"/>
    <property type="match status" value="1"/>
</dbReference>
<organism evidence="1 2">
    <name type="scientific">Desulfofervidus auxilii</name>
    <dbReference type="NCBI Taxonomy" id="1621989"/>
    <lineage>
        <taxon>Bacteria</taxon>
        <taxon>Pseudomonadati</taxon>
        <taxon>Thermodesulfobacteriota</taxon>
        <taxon>Candidatus Desulfofervidia</taxon>
        <taxon>Candidatus Desulfofervidales</taxon>
        <taxon>Candidatus Desulfofervidaceae</taxon>
        <taxon>Candidatus Desulfofervidus</taxon>
    </lineage>
</organism>
<sequence length="521" mass="60089">MSYNVLMDVIDFLSKPEAYPHPVKQIKLIQTHISWVFLTGEFVYKIKKPVEFGFLDFTTLEKRHFFCKEEIKLNRRFSPEIYLSVVPIVKRNNAFFIDGEGKIVDYAVKMKQLPQTACVTHLLEKDKITPTIMQAIAKKMADFYLKAETNREIATYGLPEKIEINIKENFDQTASYTSRTIPEKIYNALKEYSFSFLEKEKDRFLKRITAGQIKDGHGDFHCANIYWHQGKAYILDCIEFNKRFRYADVAADVAFLLMDLDFRQASFWGNNFLNTFLAQTNDFSLLGVLTFYKIYRAYVRGKIKSFETDMPGISTAQKEAATRQARVYFELAYSYLSKPCSPRILAVTGLLGSGKTTLALALAARLSAIVIRSDAVRKHLVGAKPDTHLYAPFGKGVYTKEMSERVYESLISLAEEILGYGFPVILDASFNKEIYREKVRALSQKMGCPYLFLYCQCEEEIIKNRLQQRQKKGEDISDAYLGLFETFKKSFEPLRDENKIIVDTGQPIERTIQEITKRSIV</sequence>
<gene>
    <name evidence="1" type="ORF">HS1_001327</name>
</gene>
<name>A0A7U4TI98_DESA2</name>
<protein>
    <recommendedName>
        <fullName evidence="3">Aminoglycoside phosphotransferase domain-containing protein</fullName>
    </recommendedName>
</protein>
<dbReference type="Gene3D" id="3.90.1200.10">
    <property type="match status" value="1"/>
</dbReference>
<dbReference type="KEGG" id="daw:HS1_001327"/>
<evidence type="ECO:0008006" key="3">
    <source>
        <dbReference type="Google" id="ProtNLM"/>
    </source>
</evidence>
<dbReference type="Proteomes" id="UP000070560">
    <property type="component" value="Chromosome"/>
</dbReference>
<evidence type="ECO:0000313" key="1">
    <source>
        <dbReference type="EMBL" id="AMM41131.1"/>
    </source>
</evidence>
<keyword evidence="2" id="KW-1185">Reference proteome</keyword>
<dbReference type="SUPFAM" id="SSF52540">
    <property type="entry name" value="P-loop containing nucleoside triphosphate hydrolases"/>
    <property type="match status" value="1"/>
</dbReference>
<reference evidence="1 2" key="1">
    <citation type="submission" date="2015-10" db="EMBL/GenBank/DDBJ databases">
        <title>Candidatus Desulfofervidus auxilii, a hydrogenotrophic sulfate-reducing bacterium involved in the thermophilic anaerobic oxidation of methane.</title>
        <authorList>
            <person name="Krukenberg V."/>
            <person name="Richter M."/>
            <person name="Wegener G."/>
        </authorList>
    </citation>
    <scope>NUCLEOTIDE SEQUENCE [LARGE SCALE GENOMIC DNA]</scope>
    <source>
        <strain evidence="1 2">HS1</strain>
    </source>
</reference>